<dbReference type="OrthoDB" id="2558990at2"/>
<dbReference type="GO" id="GO:0016787">
    <property type="term" value="F:hydrolase activity"/>
    <property type="evidence" value="ECO:0007669"/>
    <property type="project" value="UniProtKB-KW"/>
</dbReference>
<dbReference type="SUPFAM" id="SSF53474">
    <property type="entry name" value="alpha/beta-Hydrolases"/>
    <property type="match status" value="1"/>
</dbReference>
<comment type="caution">
    <text evidence="1">The sequence shown here is derived from an EMBL/GenBank/DDBJ whole genome shotgun (WGS) entry which is preliminary data.</text>
</comment>
<dbReference type="Proteomes" id="UP000266340">
    <property type="component" value="Unassembled WGS sequence"/>
</dbReference>
<name>A0A398CS21_9BACL</name>
<evidence type="ECO:0000313" key="2">
    <source>
        <dbReference type="Proteomes" id="UP000266340"/>
    </source>
</evidence>
<accession>A0A398CS21</accession>
<organism evidence="1 2">
    <name type="scientific">Cohnella faecalis</name>
    <dbReference type="NCBI Taxonomy" id="2315694"/>
    <lineage>
        <taxon>Bacteria</taxon>
        <taxon>Bacillati</taxon>
        <taxon>Bacillota</taxon>
        <taxon>Bacilli</taxon>
        <taxon>Bacillales</taxon>
        <taxon>Paenibacillaceae</taxon>
        <taxon>Cohnella</taxon>
    </lineage>
</organism>
<protein>
    <submittedName>
        <fullName evidence="1">Alpha/beta fold hydrolase</fullName>
    </submittedName>
</protein>
<dbReference type="InterPro" id="IPR029058">
    <property type="entry name" value="AB_hydrolase_fold"/>
</dbReference>
<dbReference type="Gene3D" id="3.40.50.1820">
    <property type="entry name" value="alpha/beta hydrolase"/>
    <property type="match status" value="1"/>
</dbReference>
<sequence>MNKREIRLYMLAGVATASHFLDGFRLTIHRLIEESGLDVRSKLLFPYGDWGRSLVPQLREVGRDIRGREGRYFRSIGANRALAAIDADRIDSEASVHVTNILVGHSAGGIAAVQAAQLLLERDGGTPCPVAMIGSPKCRIPAGLRESVLYVYASPPVMDGRAYVKPTDPVCRIGSFGGWTTDGRRLPAWRMDRHAPASFRGVSIAGGHPDYFRDRPPYLNEMGMTNLEITTDAVWPWLLERIESAN</sequence>
<reference evidence="1 2" key="1">
    <citation type="submission" date="2018-09" db="EMBL/GenBank/DDBJ databases">
        <title>Cohnella cavernae sp. nov., isolated from a karst cave.</title>
        <authorList>
            <person name="Zhu H."/>
        </authorList>
    </citation>
    <scope>NUCLEOTIDE SEQUENCE [LARGE SCALE GENOMIC DNA]</scope>
    <source>
        <strain evidence="1 2">K2E09-144</strain>
    </source>
</reference>
<proteinExistence type="predicted"/>
<dbReference type="AlphaFoldDB" id="A0A398CS21"/>
<gene>
    <name evidence="1" type="ORF">D3H35_10845</name>
</gene>
<keyword evidence="1" id="KW-0378">Hydrolase</keyword>
<dbReference type="EMBL" id="QXJM01000036">
    <property type="protein sequence ID" value="RIE03538.1"/>
    <property type="molecule type" value="Genomic_DNA"/>
</dbReference>
<keyword evidence="2" id="KW-1185">Reference proteome</keyword>
<evidence type="ECO:0000313" key="1">
    <source>
        <dbReference type="EMBL" id="RIE03538.1"/>
    </source>
</evidence>
<dbReference type="RefSeq" id="WP_119149239.1">
    <property type="nucleotide sequence ID" value="NZ_JBHSOV010000021.1"/>
</dbReference>